<sequence length="119" mass="13588">MAHSTNRLSRFRIDRTYLRRHLYGGASFSGYGNSSGMELERRRAASLWIKSNSNSDRLLTENLQIKTVRRKKLGIQECFANNCFPVKADPPITAITYICNTYINQKSNNSTKNGGKKRI</sequence>
<evidence type="ECO:0000313" key="1">
    <source>
        <dbReference type="EMBL" id="GER38005.1"/>
    </source>
</evidence>
<evidence type="ECO:0000313" key="2">
    <source>
        <dbReference type="Proteomes" id="UP000325081"/>
    </source>
</evidence>
<dbReference type="AlphaFoldDB" id="A0A5A7PYR0"/>
<keyword evidence="2" id="KW-1185">Reference proteome</keyword>
<comment type="caution">
    <text evidence="1">The sequence shown here is derived from an EMBL/GenBank/DDBJ whole genome shotgun (WGS) entry which is preliminary data.</text>
</comment>
<protein>
    <submittedName>
        <fullName evidence="1">Cytochrome b6-f complex iron-sulfur subunit</fullName>
    </submittedName>
</protein>
<organism evidence="1 2">
    <name type="scientific">Striga asiatica</name>
    <name type="common">Asiatic witchweed</name>
    <name type="synonym">Buchnera asiatica</name>
    <dbReference type="NCBI Taxonomy" id="4170"/>
    <lineage>
        <taxon>Eukaryota</taxon>
        <taxon>Viridiplantae</taxon>
        <taxon>Streptophyta</taxon>
        <taxon>Embryophyta</taxon>
        <taxon>Tracheophyta</taxon>
        <taxon>Spermatophyta</taxon>
        <taxon>Magnoliopsida</taxon>
        <taxon>eudicotyledons</taxon>
        <taxon>Gunneridae</taxon>
        <taxon>Pentapetalae</taxon>
        <taxon>asterids</taxon>
        <taxon>lamiids</taxon>
        <taxon>Lamiales</taxon>
        <taxon>Orobanchaceae</taxon>
        <taxon>Buchnereae</taxon>
        <taxon>Striga</taxon>
    </lineage>
</organism>
<dbReference type="Proteomes" id="UP000325081">
    <property type="component" value="Unassembled WGS sequence"/>
</dbReference>
<accession>A0A5A7PYR0</accession>
<dbReference type="EMBL" id="BKCP01005406">
    <property type="protein sequence ID" value="GER38005.1"/>
    <property type="molecule type" value="Genomic_DNA"/>
</dbReference>
<proteinExistence type="predicted"/>
<gene>
    <name evidence="1" type="ORF">STAS_14465</name>
</gene>
<name>A0A5A7PYR0_STRAF</name>
<reference evidence="2" key="1">
    <citation type="journal article" date="2019" name="Curr. Biol.">
        <title>Genome Sequence of Striga asiatica Provides Insight into the Evolution of Plant Parasitism.</title>
        <authorList>
            <person name="Yoshida S."/>
            <person name="Kim S."/>
            <person name="Wafula E.K."/>
            <person name="Tanskanen J."/>
            <person name="Kim Y.M."/>
            <person name="Honaas L."/>
            <person name="Yang Z."/>
            <person name="Spallek T."/>
            <person name="Conn C.E."/>
            <person name="Ichihashi Y."/>
            <person name="Cheong K."/>
            <person name="Cui S."/>
            <person name="Der J.P."/>
            <person name="Gundlach H."/>
            <person name="Jiao Y."/>
            <person name="Hori C."/>
            <person name="Ishida J.K."/>
            <person name="Kasahara H."/>
            <person name="Kiba T."/>
            <person name="Kim M.S."/>
            <person name="Koo N."/>
            <person name="Laohavisit A."/>
            <person name="Lee Y.H."/>
            <person name="Lumba S."/>
            <person name="McCourt P."/>
            <person name="Mortimer J.C."/>
            <person name="Mutuku J.M."/>
            <person name="Nomura T."/>
            <person name="Sasaki-Sekimoto Y."/>
            <person name="Seto Y."/>
            <person name="Wang Y."/>
            <person name="Wakatake T."/>
            <person name="Sakakibara H."/>
            <person name="Demura T."/>
            <person name="Yamaguchi S."/>
            <person name="Yoneyama K."/>
            <person name="Manabe R.I."/>
            <person name="Nelson D.C."/>
            <person name="Schulman A.H."/>
            <person name="Timko M.P."/>
            <person name="dePamphilis C.W."/>
            <person name="Choi D."/>
            <person name="Shirasu K."/>
        </authorList>
    </citation>
    <scope>NUCLEOTIDE SEQUENCE [LARGE SCALE GENOMIC DNA]</scope>
    <source>
        <strain evidence="2">cv. UVA1</strain>
    </source>
</reference>